<proteinExistence type="predicted"/>
<reference evidence="1" key="1">
    <citation type="journal article" date="2007" name="Science">
        <title>Draft genome of the filarial nematode parasite Brugia malayi.</title>
        <authorList>
            <person name="Ghedin E."/>
            <person name="Wang S."/>
            <person name="Spiro D."/>
            <person name="Caler E."/>
            <person name="Zhao Q."/>
            <person name="Crabtree J."/>
            <person name="Allen J.E."/>
            <person name="Delcher A.L."/>
            <person name="Guiliano D.B."/>
            <person name="Miranda-Saavedra D."/>
            <person name="Angiuoli S.V."/>
            <person name="Creasy T."/>
            <person name="Amedeo P."/>
            <person name="Haas B."/>
            <person name="El-Sayed N.M."/>
            <person name="Wortman J.R."/>
            <person name="Feldblyum T."/>
            <person name="Tallon L."/>
            <person name="Schatz M."/>
            <person name="Shumway M."/>
            <person name="Koo H."/>
            <person name="Salzberg S.L."/>
            <person name="Schobel S."/>
            <person name="Pertea M."/>
            <person name="Pop M."/>
            <person name="White O."/>
            <person name="Barton G.J."/>
            <person name="Carlow C.K."/>
            <person name="Crawford M.J."/>
            <person name="Daub J."/>
            <person name="Dimmic M.W."/>
            <person name="Estes C.F."/>
            <person name="Foster J.M."/>
            <person name="Ganatra M."/>
            <person name="Gregory W.F."/>
            <person name="Johnson N.M."/>
            <person name="Jin J."/>
            <person name="Komuniecki R."/>
            <person name="Korf I."/>
            <person name="Kumar S."/>
            <person name="Laney S."/>
            <person name="Li B.W."/>
            <person name="Li W."/>
            <person name="Lindblom T.H."/>
            <person name="Lustigman S."/>
            <person name="Ma D."/>
            <person name="Maina C.V."/>
            <person name="Martin D.M."/>
            <person name="McCarter J.P."/>
            <person name="McReynolds L."/>
            <person name="Mitreva M."/>
            <person name="Nutman T.B."/>
            <person name="Parkinson J."/>
            <person name="Peregrin-Alvarez J.M."/>
            <person name="Poole C."/>
            <person name="Ren Q."/>
            <person name="Saunders L."/>
            <person name="Sluder A.E."/>
            <person name="Smith K."/>
            <person name="Stanke M."/>
            <person name="Unnasch T.R."/>
            <person name="Ware J."/>
            <person name="Wei A.D."/>
            <person name="Weil G."/>
            <person name="Williams D.J."/>
            <person name="Zhang Y."/>
            <person name="Williams S.A."/>
            <person name="Fraser-Liggett C."/>
            <person name="Slatko B."/>
            <person name="Blaxter M.L."/>
            <person name="Scott A.L."/>
        </authorList>
    </citation>
    <scope>NUCLEOTIDE SEQUENCE</scope>
    <source>
        <strain evidence="1">FR3</strain>
    </source>
</reference>
<name>A0A1I9G610_BRUMA</name>
<dbReference type="EMBL" id="LN857024">
    <property type="protein sequence ID" value="CDQ02278.1"/>
    <property type="molecule type" value="Genomic_DNA"/>
</dbReference>
<protein>
    <submittedName>
        <fullName evidence="1">Bm1631, isoform b</fullName>
    </submittedName>
</protein>
<sequence>MKFNSNFTDDKKLISARECSPQKPRNAIANERTEYLKI</sequence>
<evidence type="ECO:0000313" key="1">
    <source>
        <dbReference type="EMBL" id="CDQ02278.1"/>
    </source>
</evidence>
<gene>
    <name evidence="1" type="primary">Bm1631</name>
    <name evidence="1" type="ORF">BM_Bm1631</name>
</gene>
<dbReference type="AlphaFoldDB" id="A0A1I9G610"/>
<accession>A0A1I9G610</accession>
<reference evidence="1" key="2">
    <citation type="submission" date="2012-12" db="EMBL/GenBank/DDBJ databases">
        <authorList>
            <consortium name="WormBase Consortium"/>
            <person name="Ghedin E."/>
            <person name="Paulini M."/>
        </authorList>
    </citation>
    <scope>NUCLEOTIDE SEQUENCE</scope>
    <source>
        <strain evidence="1">FR3</strain>
    </source>
</reference>
<organism evidence="1">
    <name type="scientific">Brugia malayi</name>
    <name type="common">Filarial nematode worm</name>
    <dbReference type="NCBI Taxonomy" id="6279"/>
    <lineage>
        <taxon>Eukaryota</taxon>
        <taxon>Metazoa</taxon>
        <taxon>Ecdysozoa</taxon>
        <taxon>Nematoda</taxon>
        <taxon>Chromadorea</taxon>
        <taxon>Rhabditida</taxon>
        <taxon>Spirurina</taxon>
        <taxon>Spiruromorpha</taxon>
        <taxon>Filarioidea</taxon>
        <taxon>Onchocercidae</taxon>
        <taxon>Brugia</taxon>
    </lineage>
</organism>